<gene>
    <name evidence="13" type="ORF">MNOR_LOCUS18076</name>
</gene>
<dbReference type="GO" id="GO:0043235">
    <property type="term" value="C:receptor complex"/>
    <property type="evidence" value="ECO:0007669"/>
    <property type="project" value="TreeGrafter"/>
</dbReference>
<evidence type="ECO:0000313" key="14">
    <source>
        <dbReference type="Proteomes" id="UP001497623"/>
    </source>
</evidence>
<feature type="signal peptide" evidence="11">
    <location>
        <begin position="1"/>
        <end position="18"/>
    </location>
</feature>
<dbReference type="GO" id="GO:0016324">
    <property type="term" value="C:apical plasma membrane"/>
    <property type="evidence" value="ECO:0007669"/>
    <property type="project" value="TreeGrafter"/>
</dbReference>
<evidence type="ECO:0000256" key="8">
    <source>
        <dbReference type="ARBA" id="ARBA00023170"/>
    </source>
</evidence>
<dbReference type="CDD" id="cd00112">
    <property type="entry name" value="LDLa"/>
    <property type="match status" value="10"/>
</dbReference>
<feature type="disulfide bond" evidence="10">
    <location>
        <begin position="316"/>
        <end position="328"/>
    </location>
</feature>
<evidence type="ECO:0000313" key="13">
    <source>
        <dbReference type="EMBL" id="CAL4105359.1"/>
    </source>
</evidence>
<dbReference type="PANTHER" id="PTHR22722:SF14">
    <property type="entry name" value="MEGALIN, ISOFORM A"/>
    <property type="match status" value="1"/>
</dbReference>
<evidence type="ECO:0000256" key="3">
    <source>
        <dbReference type="ARBA" id="ARBA00022729"/>
    </source>
</evidence>
<comment type="caution">
    <text evidence="10">Lacks conserved residue(s) required for the propagation of feature annotation.</text>
</comment>
<keyword evidence="9" id="KW-0325">Glycoprotein</keyword>
<feature type="disulfide bond" evidence="10">
    <location>
        <begin position="546"/>
        <end position="564"/>
    </location>
</feature>
<dbReference type="InterPro" id="IPR001254">
    <property type="entry name" value="Trypsin_dom"/>
</dbReference>
<evidence type="ECO:0000256" key="11">
    <source>
        <dbReference type="SAM" id="SignalP"/>
    </source>
</evidence>
<evidence type="ECO:0000256" key="6">
    <source>
        <dbReference type="ARBA" id="ARBA00023136"/>
    </source>
</evidence>
<dbReference type="GO" id="GO:0006508">
    <property type="term" value="P:proteolysis"/>
    <property type="evidence" value="ECO:0007669"/>
    <property type="project" value="InterPro"/>
</dbReference>
<feature type="disulfide bond" evidence="10">
    <location>
        <begin position="203"/>
        <end position="221"/>
    </location>
</feature>
<feature type="disulfide bond" evidence="10">
    <location>
        <begin position="335"/>
        <end position="350"/>
    </location>
</feature>
<dbReference type="InterPro" id="IPR002172">
    <property type="entry name" value="LDrepeatLR_classA_rpt"/>
</dbReference>
<accession>A0AAV2QZC2</accession>
<keyword evidence="4" id="KW-0677">Repeat</keyword>
<dbReference type="PROSITE" id="PS50240">
    <property type="entry name" value="TRYPSIN_DOM"/>
    <property type="match status" value="1"/>
</dbReference>
<dbReference type="PROSITE" id="PS00134">
    <property type="entry name" value="TRYPSIN_HIS"/>
    <property type="match status" value="1"/>
</dbReference>
<evidence type="ECO:0000256" key="9">
    <source>
        <dbReference type="ARBA" id="ARBA00023180"/>
    </source>
</evidence>
<keyword evidence="6" id="KW-0472">Membrane</keyword>
<dbReference type="Proteomes" id="UP001497623">
    <property type="component" value="Unassembled WGS sequence"/>
</dbReference>
<proteinExistence type="predicted"/>
<dbReference type="Gene3D" id="4.10.400.10">
    <property type="entry name" value="Low-density Lipoprotein Receptor"/>
    <property type="match status" value="12"/>
</dbReference>
<keyword evidence="2" id="KW-0812">Transmembrane</keyword>
<protein>
    <recommendedName>
        <fullName evidence="12">Peptidase S1 domain-containing protein</fullName>
    </recommendedName>
</protein>
<dbReference type="GO" id="GO:0006898">
    <property type="term" value="P:receptor-mediated endocytosis"/>
    <property type="evidence" value="ECO:0007669"/>
    <property type="project" value="TreeGrafter"/>
</dbReference>
<dbReference type="InterPro" id="IPR051221">
    <property type="entry name" value="LDLR-related"/>
</dbReference>
<evidence type="ECO:0000256" key="2">
    <source>
        <dbReference type="ARBA" id="ARBA00022692"/>
    </source>
</evidence>
<feature type="disulfide bond" evidence="10">
    <location>
        <begin position="516"/>
        <end position="531"/>
    </location>
</feature>
<dbReference type="PROSITE" id="PS50068">
    <property type="entry name" value="LDLRA_2"/>
    <property type="match status" value="12"/>
</dbReference>
<dbReference type="EMBL" id="CAXKWB010012750">
    <property type="protein sequence ID" value="CAL4105359.1"/>
    <property type="molecule type" value="Genomic_DNA"/>
</dbReference>
<feature type="disulfide bond" evidence="10">
    <location>
        <begin position="45"/>
        <end position="60"/>
    </location>
</feature>
<feature type="disulfide bond" evidence="10">
    <location>
        <begin position="452"/>
        <end position="464"/>
    </location>
</feature>
<feature type="chain" id="PRO_5043337680" description="Peptidase S1 domain-containing protein" evidence="11">
    <location>
        <begin position="19"/>
        <end position="648"/>
    </location>
</feature>
<feature type="disulfide bond" evidence="10">
    <location>
        <begin position="135"/>
        <end position="150"/>
    </location>
</feature>
<dbReference type="PROSITE" id="PS01209">
    <property type="entry name" value="LDLRA_1"/>
    <property type="match status" value="6"/>
</dbReference>
<evidence type="ECO:0000256" key="10">
    <source>
        <dbReference type="PROSITE-ProRule" id="PRU00124"/>
    </source>
</evidence>
<evidence type="ECO:0000256" key="5">
    <source>
        <dbReference type="ARBA" id="ARBA00022989"/>
    </source>
</evidence>
<dbReference type="SUPFAM" id="SSF57424">
    <property type="entry name" value="LDL receptor-like module"/>
    <property type="match status" value="12"/>
</dbReference>
<feature type="disulfide bond" evidence="10">
    <location>
        <begin position="357"/>
        <end position="369"/>
    </location>
</feature>
<feature type="disulfide bond" evidence="10">
    <location>
        <begin position="422"/>
        <end position="437"/>
    </location>
</feature>
<dbReference type="Pfam" id="PF00089">
    <property type="entry name" value="Trypsin"/>
    <property type="match status" value="1"/>
</dbReference>
<evidence type="ECO:0000256" key="1">
    <source>
        <dbReference type="ARBA" id="ARBA00004167"/>
    </source>
</evidence>
<feature type="disulfide bond" evidence="10">
    <location>
        <begin position="504"/>
        <end position="522"/>
    </location>
</feature>
<feature type="disulfide bond" evidence="10">
    <location>
        <begin position="215"/>
        <end position="230"/>
    </location>
</feature>
<dbReference type="InterPro" id="IPR018114">
    <property type="entry name" value="TRYPSIN_HIS"/>
</dbReference>
<feature type="non-terminal residue" evidence="13">
    <location>
        <position position="648"/>
    </location>
</feature>
<comment type="caution">
    <text evidence="13">The sequence shown here is derived from an EMBL/GenBank/DDBJ whole genome shotgun (WGS) entry which is preliminary data.</text>
</comment>
<name>A0AAV2QZC2_MEGNR</name>
<feature type="disulfide bond" evidence="10">
    <location>
        <begin position="497"/>
        <end position="509"/>
    </location>
</feature>
<dbReference type="GO" id="GO:0004252">
    <property type="term" value="F:serine-type endopeptidase activity"/>
    <property type="evidence" value="ECO:0007669"/>
    <property type="project" value="InterPro"/>
</dbReference>
<feature type="disulfide bond" evidence="10">
    <location>
        <begin position="285"/>
        <end position="300"/>
    </location>
</feature>
<sequence length="648" mass="70587">MRVYIFIAICVNICVVSAATDWGCFGINDEFQCGDGRCVHNHWTCDGDPDCDNSKDEENCGTQTSLVDLVNLVLGPRCREGYFRCDNGECIRSSWECDGETDCTDGSDEAKCGSSCSAEQFECSDGNCIKMHYTCDWDEDCVDGSDELNCETTCSDVQFQCDSGQCISGNWACDGDTDCFDESDEANCGTATDEVCLSDEFSCGGGVCIVRSWKCDGDLDCDDGSDEANCDYDGLIDSAGSESNTDNIGISVVPPSEIESNKTKCSLTQFSCDEGQSCIRISWLCDGDTDCTDGSDEQDCPTSSAVPSTETTAQICRDDQFQCDNEKCIRQTWKCDDEMDCADGSDEINCGGPSTTCNPGEFRCDDGSCLLFSSWQCDGELDCGDGSDEAQCDGNTGSTQSPTDCDGFKCGDGSCIRESWKCDGAPDCIDGSDELGCESSLNVKPESEIPLCSYVKFRCKNGRCIKASWECDDDDDCGDGSDEDYTRCNAIGIKDSCKSSEFQCTSGKCIDKSWRCDTEFDCEDKSDEANCNTTVVSECGLTEFRCGDEKCVEQDAICDGHNDCSDKLDEARCDCGKRPLFTQPRTRFRRGTKFEKIVDGTKSDFGEFPWQVSLRQKTYWGDDSLHSCGGVLIDAYWVLTAAHCIAGS</sequence>
<dbReference type="FunFam" id="4.10.400.10:FF:000065">
    <property type="entry name" value="Transmembrane protease serine 7"/>
    <property type="match status" value="2"/>
</dbReference>
<keyword evidence="14" id="KW-1185">Reference proteome</keyword>
<evidence type="ECO:0000256" key="7">
    <source>
        <dbReference type="ARBA" id="ARBA00023157"/>
    </source>
</evidence>
<dbReference type="FunFam" id="4.10.400.10:FF:000034">
    <property type="entry name" value="Low-density lipoprotein receptor-related protein 2"/>
    <property type="match status" value="2"/>
</dbReference>
<dbReference type="PANTHER" id="PTHR22722">
    <property type="entry name" value="LOW-DENSITY LIPOPROTEIN RECEPTOR-RELATED PROTEIN 2-RELATED"/>
    <property type="match status" value="1"/>
</dbReference>
<feature type="disulfide bond" evidence="10">
    <location>
        <begin position="459"/>
        <end position="477"/>
    </location>
</feature>
<comment type="subcellular location">
    <subcellularLocation>
        <location evidence="1">Membrane</location>
        <topology evidence="1">Single-pass membrane protein</topology>
    </subcellularLocation>
</comment>
<dbReference type="SUPFAM" id="SSF50494">
    <property type="entry name" value="Trypsin-like serine proteases"/>
    <property type="match status" value="1"/>
</dbReference>
<reference evidence="13 14" key="1">
    <citation type="submission" date="2024-05" db="EMBL/GenBank/DDBJ databases">
        <authorList>
            <person name="Wallberg A."/>
        </authorList>
    </citation>
    <scope>NUCLEOTIDE SEQUENCE [LARGE SCALE GENOMIC DNA]</scope>
</reference>
<keyword evidence="3 11" id="KW-0732">Signal</keyword>
<dbReference type="AlphaFoldDB" id="A0AAV2QZC2"/>
<feature type="disulfide bond" evidence="10">
    <location>
        <begin position="33"/>
        <end position="51"/>
    </location>
</feature>
<feature type="disulfide bond" evidence="10">
    <location>
        <begin position="97"/>
        <end position="112"/>
    </location>
</feature>
<evidence type="ECO:0000256" key="4">
    <source>
        <dbReference type="ARBA" id="ARBA00022737"/>
    </source>
</evidence>
<feature type="disulfide bond" evidence="10">
    <location>
        <begin position="173"/>
        <end position="188"/>
    </location>
</feature>
<feature type="disulfide bond" evidence="10">
    <location>
        <begin position="539"/>
        <end position="551"/>
    </location>
</feature>
<dbReference type="SMART" id="SM00192">
    <property type="entry name" value="LDLa"/>
    <property type="match status" value="12"/>
</dbReference>
<dbReference type="InterPro" id="IPR009003">
    <property type="entry name" value="Peptidase_S1_PA"/>
</dbReference>
<feature type="disulfide bond" evidence="10">
    <location>
        <begin position="410"/>
        <end position="428"/>
    </location>
</feature>
<dbReference type="Gene3D" id="2.40.10.10">
    <property type="entry name" value="Trypsin-like serine proteases"/>
    <property type="match status" value="1"/>
</dbReference>
<feature type="disulfide bond" evidence="10">
    <location>
        <begin position="196"/>
        <end position="208"/>
    </location>
</feature>
<feature type="disulfide bond" evidence="10">
    <location>
        <begin position="154"/>
        <end position="166"/>
    </location>
</feature>
<dbReference type="InterPro" id="IPR023415">
    <property type="entry name" value="LDLR_class-A_CS"/>
</dbReference>
<dbReference type="InterPro" id="IPR036055">
    <property type="entry name" value="LDL_receptor-like_sf"/>
</dbReference>
<dbReference type="Pfam" id="PF00057">
    <property type="entry name" value="Ldl_recept_a"/>
    <property type="match status" value="12"/>
</dbReference>
<feature type="disulfide bond" evidence="10">
    <location>
        <begin position="558"/>
        <end position="573"/>
    </location>
</feature>
<feature type="disulfide bond" evidence="10">
    <location>
        <begin position="78"/>
        <end position="90"/>
    </location>
</feature>
<feature type="disulfide bond" evidence="10">
    <location>
        <begin position="323"/>
        <end position="341"/>
    </location>
</feature>
<keyword evidence="7 10" id="KW-1015">Disulfide bond</keyword>
<feature type="disulfide bond" evidence="10">
    <location>
        <begin position="377"/>
        <end position="392"/>
    </location>
</feature>
<feature type="domain" description="Peptidase S1" evidence="12">
    <location>
        <begin position="597"/>
        <end position="648"/>
    </location>
</feature>
<organism evidence="13 14">
    <name type="scientific">Meganyctiphanes norvegica</name>
    <name type="common">Northern krill</name>
    <name type="synonym">Thysanopoda norvegica</name>
    <dbReference type="NCBI Taxonomy" id="48144"/>
    <lineage>
        <taxon>Eukaryota</taxon>
        <taxon>Metazoa</taxon>
        <taxon>Ecdysozoa</taxon>
        <taxon>Arthropoda</taxon>
        <taxon>Crustacea</taxon>
        <taxon>Multicrustacea</taxon>
        <taxon>Malacostraca</taxon>
        <taxon>Eumalacostraca</taxon>
        <taxon>Eucarida</taxon>
        <taxon>Euphausiacea</taxon>
        <taxon>Euphausiidae</taxon>
        <taxon>Meganyctiphanes</taxon>
    </lineage>
</organism>
<dbReference type="GO" id="GO:0042562">
    <property type="term" value="F:hormone binding"/>
    <property type="evidence" value="ECO:0007669"/>
    <property type="project" value="TreeGrafter"/>
</dbReference>
<feature type="disulfide bond" evidence="10">
    <location>
        <begin position="161"/>
        <end position="179"/>
    </location>
</feature>
<feature type="disulfide bond" evidence="10">
    <location>
        <begin position="123"/>
        <end position="141"/>
    </location>
</feature>
<feature type="disulfide bond" evidence="10">
    <location>
        <begin position="116"/>
        <end position="128"/>
    </location>
</feature>
<dbReference type="InterPro" id="IPR043504">
    <property type="entry name" value="Peptidase_S1_PA_chymotrypsin"/>
</dbReference>
<keyword evidence="5" id="KW-1133">Transmembrane helix</keyword>
<keyword evidence="8" id="KW-0675">Receptor</keyword>
<feature type="disulfide bond" evidence="10">
    <location>
        <begin position="85"/>
        <end position="103"/>
    </location>
</feature>
<dbReference type="PRINTS" id="PR00261">
    <property type="entry name" value="LDLRECEPTOR"/>
</dbReference>
<evidence type="ECO:0000259" key="12">
    <source>
        <dbReference type="PROSITE" id="PS50240"/>
    </source>
</evidence>